<sequence>MLFMVRTIKRSKSKTSCHLSKKKEKKKTEGFASMSLKVINKVIPGLFRLAPTRTQVPTPECAASRRRKCDRGERVSSEFVAEETCFSLSLSLSLSSEFVVIEGPRTMRAAIRPTSIGFRWGVLAGQSPRHVDHRRDLRAARWVTSTAASAVIYRTRKNTGQSKIMTRIQYPEARRDESVVDDYHGVEIKDPYRWLEDPDSAETKAFVDAQNAITKPYLAACKAHDNIHERLKQLWDFPKYSCPAKHGRKYYFYKNTGLQNQSVLYVQDTLESEPRVFLDPNTLSEDGTVAITSSSFSEDGSIFAYGLSKSGSDWSTIHFLNAHTGEKYPEILEKVKFSPITWTHDNRGIFYGQYRDQQGKTDGSETLGNENQKLCYHIVGTSQSDDVVAVEFPEEPLWRIGAEVSDCGNWLIVTPLKDCRDNLVYFTPLKNGMEIKNNLPLTQVVDKLEADYEYVTNIGSKAVFRTNKNAPNYKLIAIDLLDYQQEKWVDLLPEHPENVLDWANAVDGDKFVACYIQDVKNILQLHCLNTGNMLRTFSLDLGTVIGFSGEKKYSEIFYQFTSFLTPGIIYTIDLKNEEEPRILREIKVKGFDASLYKTSQIFYKSKDGTKIPMFIVTKNNAVLDGTMPGLLYGYGGFNASIQPTFSVTRLVFIQHFNGVLAVANVRGGGEYGERWHNAGRFFNRQNVFDDFQYAAKYLVENGYTTSAKLTIQGASNGGLAVAVCINQRPDLFGAAIAQVGVMDMLRFHKFTIGSAWVSDYGSSDDPKHFENLLKYSPLHNVRVPPDDIQYPATLLLTADHDDRVVPLHTLKLTATLQHVLGNIPKQKNPLLAKIDTKAGHGGGKPTMKVIEESTDVLSFIAQSLDLEFKV</sequence>
<reference evidence="11" key="1">
    <citation type="submission" date="2025-08" db="UniProtKB">
        <authorList>
            <consortium name="RefSeq"/>
        </authorList>
    </citation>
    <scope>IDENTIFICATION</scope>
</reference>
<dbReference type="InterPro" id="IPR001375">
    <property type="entry name" value="Peptidase_S9_cat"/>
</dbReference>
<dbReference type="RefSeq" id="XP_011642516.1">
    <property type="nucleotide sequence ID" value="XM_011644214.2"/>
</dbReference>
<dbReference type="Pfam" id="PF00326">
    <property type="entry name" value="Peptidase_S9"/>
    <property type="match status" value="1"/>
</dbReference>
<dbReference type="PRINTS" id="PR00862">
    <property type="entry name" value="PROLIGOPTASE"/>
</dbReference>
<feature type="domain" description="Peptidase S9 prolyl oligopeptidase catalytic" evidence="8">
    <location>
        <begin position="644"/>
        <end position="865"/>
    </location>
</feature>
<evidence type="ECO:0000259" key="9">
    <source>
        <dbReference type="Pfam" id="PF02897"/>
    </source>
</evidence>
<evidence type="ECO:0000256" key="5">
    <source>
        <dbReference type="ARBA" id="ARBA00022801"/>
    </source>
</evidence>
<dbReference type="AlphaFoldDB" id="A0A6I9XC81"/>
<organism evidence="10 11">
    <name type="scientific">Pogonomyrmex barbatus</name>
    <name type="common">red harvester ant</name>
    <dbReference type="NCBI Taxonomy" id="144034"/>
    <lineage>
        <taxon>Eukaryota</taxon>
        <taxon>Metazoa</taxon>
        <taxon>Ecdysozoa</taxon>
        <taxon>Arthropoda</taxon>
        <taxon>Hexapoda</taxon>
        <taxon>Insecta</taxon>
        <taxon>Pterygota</taxon>
        <taxon>Neoptera</taxon>
        <taxon>Endopterygota</taxon>
        <taxon>Hymenoptera</taxon>
        <taxon>Apocrita</taxon>
        <taxon>Aculeata</taxon>
        <taxon>Formicoidea</taxon>
        <taxon>Formicidae</taxon>
        <taxon>Myrmicinae</taxon>
        <taxon>Pogonomyrmex</taxon>
    </lineage>
</organism>
<name>A0A6I9XC81_9HYME</name>
<dbReference type="FunFam" id="2.130.10.120:FF:000001">
    <property type="entry name" value="Prolyl endopeptidase"/>
    <property type="match status" value="1"/>
</dbReference>
<dbReference type="Pfam" id="PF02897">
    <property type="entry name" value="Peptidase_S9_N"/>
    <property type="match status" value="1"/>
</dbReference>
<evidence type="ECO:0000256" key="1">
    <source>
        <dbReference type="ARBA" id="ARBA00001070"/>
    </source>
</evidence>
<evidence type="ECO:0000256" key="3">
    <source>
        <dbReference type="ARBA" id="ARBA00016310"/>
    </source>
</evidence>
<gene>
    <name evidence="11" type="primary">LOC105430589</name>
</gene>
<dbReference type="PANTHER" id="PTHR42881:SF2">
    <property type="entry name" value="PROLYL ENDOPEPTIDASE"/>
    <property type="match status" value="1"/>
</dbReference>
<dbReference type="GO" id="GO:0006508">
    <property type="term" value="P:proteolysis"/>
    <property type="evidence" value="ECO:0007669"/>
    <property type="project" value="UniProtKB-KW"/>
</dbReference>
<dbReference type="EC" id="3.4.21.-" evidence="7"/>
<proteinExistence type="inferred from homology"/>
<keyword evidence="5 7" id="KW-0378">Hydrolase</keyword>
<dbReference type="InterPro" id="IPR051167">
    <property type="entry name" value="Prolyl_oligopep/macrocyclase"/>
</dbReference>
<keyword evidence="10" id="KW-1185">Reference proteome</keyword>
<keyword evidence="4 7" id="KW-0645">Protease</keyword>
<evidence type="ECO:0000313" key="11">
    <source>
        <dbReference type="RefSeq" id="XP_011642516.1"/>
    </source>
</evidence>
<dbReference type="Proteomes" id="UP000504615">
    <property type="component" value="Unplaced"/>
</dbReference>
<dbReference type="GO" id="GO:0004252">
    <property type="term" value="F:serine-type endopeptidase activity"/>
    <property type="evidence" value="ECO:0007669"/>
    <property type="project" value="UniProtKB-UniRule"/>
</dbReference>
<evidence type="ECO:0000256" key="4">
    <source>
        <dbReference type="ARBA" id="ARBA00022670"/>
    </source>
</evidence>
<dbReference type="InterPro" id="IPR002470">
    <property type="entry name" value="Peptidase_S9A"/>
</dbReference>
<dbReference type="InterPro" id="IPR023302">
    <property type="entry name" value="Pept_S9A_N"/>
</dbReference>
<evidence type="ECO:0000256" key="6">
    <source>
        <dbReference type="ARBA" id="ARBA00022825"/>
    </source>
</evidence>
<dbReference type="PANTHER" id="PTHR42881">
    <property type="entry name" value="PROLYL ENDOPEPTIDASE"/>
    <property type="match status" value="1"/>
</dbReference>
<accession>A0A6I9XC81</accession>
<dbReference type="SUPFAM" id="SSF53474">
    <property type="entry name" value="alpha/beta-Hydrolases"/>
    <property type="match status" value="1"/>
</dbReference>
<feature type="domain" description="Peptidase S9A N-terminal" evidence="9">
    <location>
        <begin position="171"/>
        <end position="579"/>
    </location>
</feature>
<dbReference type="KEGG" id="pbar:105430589"/>
<dbReference type="GeneID" id="105430589"/>
<comment type="catalytic activity">
    <reaction evidence="1">
        <text>Hydrolysis of Pro-|-Xaa &gt;&gt; Ala-|-Xaa in oligopeptides.</text>
        <dbReference type="EC" id="3.4.21.26"/>
    </reaction>
</comment>
<dbReference type="OrthoDB" id="248387at2759"/>
<dbReference type="Gene3D" id="2.130.10.120">
    <property type="entry name" value="Prolyl oligopeptidase, N-terminal domain"/>
    <property type="match status" value="1"/>
</dbReference>
<dbReference type="FunFam" id="3.40.50.1820:FF:000005">
    <property type="entry name" value="Prolyl endopeptidase"/>
    <property type="match status" value="1"/>
</dbReference>
<protein>
    <recommendedName>
        <fullName evidence="3 7">Prolyl endopeptidase</fullName>
        <ecNumber evidence="7">3.4.21.-</ecNumber>
    </recommendedName>
</protein>
<dbReference type="GO" id="GO:0070012">
    <property type="term" value="F:oligopeptidase activity"/>
    <property type="evidence" value="ECO:0007669"/>
    <property type="project" value="TreeGrafter"/>
</dbReference>
<evidence type="ECO:0000259" key="8">
    <source>
        <dbReference type="Pfam" id="PF00326"/>
    </source>
</evidence>
<evidence type="ECO:0000313" key="10">
    <source>
        <dbReference type="Proteomes" id="UP000504615"/>
    </source>
</evidence>
<dbReference type="Gene3D" id="3.40.50.1820">
    <property type="entry name" value="alpha/beta hydrolase"/>
    <property type="match status" value="1"/>
</dbReference>
<dbReference type="SUPFAM" id="SSF50993">
    <property type="entry name" value="Peptidase/esterase 'gauge' domain"/>
    <property type="match status" value="1"/>
</dbReference>
<evidence type="ECO:0000256" key="2">
    <source>
        <dbReference type="ARBA" id="ARBA00005228"/>
    </source>
</evidence>
<comment type="similarity">
    <text evidence="2 7">Belongs to the peptidase S9A family.</text>
</comment>
<dbReference type="GO" id="GO:0005829">
    <property type="term" value="C:cytosol"/>
    <property type="evidence" value="ECO:0007669"/>
    <property type="project" value="TreeGrafter"/>
</dbReference>
<evidence type="ECO:0000256" key="7">
    <source>
        <dbReference type="RuleBase" id="RU368024"/>
    </source>
</evidence>
<dbReference type="InterPro" id="IPR029058">
    <property type="entry name" value="AB_hydrolase_fold"/>
</dbReference>
<keyword evidence="6 7" id="KW-0720">Serine protease</keyword>